<dbReference type="GO" id="GO:0005737">
    <property type="term" value="C:cytoplasm"/>
    <property type="evidence" value="ECO:0007669"/>
    <property type="project" value="UniProtKB-SubCell"/>
</dbReference>
<dbReference type="PROSITE" id="PS50995">
    <property type="entry name" value="HTH_MARR_2"/>
    <property type="match status" value="1"/>
</dbReference>
<dbReference type="GO" id="GO:0006950">
    <property type="term" value="P:response to stress"/>
    <property type="evidence" value="ECO:0007669"/>
    <property type="project" value="TreeGrafter"/>
</dbReference>
<comment type="caution">
    <text evidence="3">The sequence shown here is derived from an EMBL/GenBank/DDBJ whole genome shotgun (WGS) entry which is preliminary data.</text>
</comment>
<dbReference type="PANTHER" id="PTHR33164">
    <property type="entry name" value="TRANSCRIPTIONAL REGULATOR, MARR FAMILY"/>
    <property type="match status" value="1"/>
</dbReference>
<dbReference type="InterPro" id="IPR000835">
    <property type="entry name" value="HTH_MarR-typ"/>
</dbReference>
<dbReference type="SUPFAM" id="SSF46785">
    <property type="entry name" value="Winged helix' DNA-binding domain"/>
    <property type="match status" value="1"/>
</dbReference>
<evidence type="ECO:0000256" key="1">
    <source>
        <dbReference type="ARBA" id="ARBA00004496"/>
    </source>
</evidence>
<dbReference type="Proteomes" id="UP000294071">
    <property type="component" value="Unassembled WGS sequence"/>
</dbReference>
<comment type="subcellular location">
    <subcellularLocation>
        <location evidence="1">Cytoplasm</location>
    </subcellularLocation>
</comment>
<evidence type="ECO:0000313" key="3">
    <source>
        <dbReference type="EMBL" id="RYB94265.1"/>
    </source>
</evidence>
<dbReference type="RefSeq" id="WP_129399618.1">
    <property type="nucleotide sequence ID" value="NZ_SDWT01000001.1"/>
</dbReference>
<keyword evidence="4" id="KW-1185">Reference proteome</keyword>
<dbReference type="GO" id="GO:0003700">
    <property type="term" value="F:DNA-binding transcription factor activity"/>
    <property type="evidence" value="ECO:0007669"/>
    <property type="project" value="InterPro"/>
</dbReference>
<protein>
    <submittedName>
        <fullName evidence="3">MarR family transcriptional regulator</fullName>
    </submittedName>
</protein>
<dbReference type="Pfam" id="PF01047">
    <property type="entry name" value="MarR"/>
    <property type="match status" value="1"/>
</dbReference>
<sequence>MTDHDVLDELVCFDLYAASRAMTQRYRPLLEAHGLTYPQYLVVVLLGGTGPSSIKSLAGTLRLDHATLTPLLRRMEDAGLVGRRRDPDDGRSSLIELTDLGREAWAGAEAVQCRIVEDLDMSPDDVRALQVTLRAITASMDRAVASEA</sequence>
<feature type="domain" description="HTH marR-type" evidence="2">
    <location>
        <begin position="8"/>
        <end position="138"/>
    </location>
</feature>
<dbReference type="AlphaFoldDB" id="A0A4Q2S1K2"/>
<accession>A0A4Q2S1K2</accession>
<dbReference type="Gene3D" id="1.10.10.10">
    <property type="entry name" value="Winged helix-like DNA-binding domain superfamily/Winged helix DNA-binding domain"/>
    <property type="match status" value="1"/>
</dbReference>
<dbReference type="PANTHER" id="PTHR33164:SF5">
    <property type="entry name" value="ORGANIC HYDROPEROXIDE RESISTANCE TRANSCRIPTIONAL REGULATOR"/>
    <property type="match status" value="1"/>
</dbReference>
<dbReference type="SMART" id="SM00347">
    <property type="entry name" value="HTH_MARR"/>
    <property type="match status" value="1"/>
</dbReference>
<organism evidence="3 4">
    <name type="scientific">Nocardioides oleivorans</name>
    <dbReference type="NCBI Taxonomy" id="273676"/>
    <lineage>
        <taxon>Bacteria</taxon>
        <taxon>Bacillati</taxon>
        <taxon>Actinomycetota</taxon>
        <taxon>Actinomycetes</taxon>
        <taxon>Propionibacteriales</taxon>
        <taxon>Nocardioidaceae</taxon>
        <taxon>Nocardioides</taxon>
    </lineage>
</organism>
<dbReference type="InterPro" id="IPR036390">
    <property type="entry name" value="WH_DNA-bd_sf"/>
</dbReference>
<dbReference type="InterPro" id="IPR036388">
    <property type="entry name" value="WH-like_DNA-bd_sf"/>
</dbReference>
<reference evidence="3 4" key="1">
    <citation type="submission" date="2019-01" db="EMBL/GenBank/DDBJ databases">
        <title>Novel species of Nocardioides.</title>
        <authorList>
            <person name="Liu Q."/>
            <person name="Xin Y.-H."/>
        </authorList>
    </citation>
    <scope>NUCLEOTIDE SEQUENCE [LARGE SCALE GENOMIC DNA]</scope>
    <source>
        <strain evidence="3 4">CGMCC 4.6882</strain>
    </source>
</reference>
<dbReference type="OrthoDB" id="9806864at2"/>
<evidence type="ECO:0000259" key="2">
    <source>
        <dbReference type="PROSITE" id="PS50995"/>
    </source>
</evidence>
<dbReference type="EMBL" id="SDWT01000001">
    <property type="protein sequence ID" value="RYB94265.1"/>
    <property type="molecule type" value="Genomic_DNA"/>
</dbReference>
<evidence type="ECO:0000313" key="4">
    <source>
        <dbReference type="Proteomes" id="UP000294071"/>
    </source>
</evidence>
<proteinExistence type="predicted"/>
<gene>
    <name evidence="3" type="ORF">EUA93_07855</name>
</gene>
<name>A0A4Q2S1K2_9ACTN</name>
<dbReference type="InterPro" id="IPR039422">
    <property type="entry name" value="MarR/SlyA-like"/>
</dbReference>